<gene>
    <name evidence="3" type="ORF">A2U01_0023704</name>
</gene>
<sequence length="145" mass="15725">MIKLLFQNLLFQSLFVNLFSLTIILIYLHCGNAVNLPNNETVPALFVFGDSVVDSGNNNYINTIIKCDFPPYGQDFGSGNQPTGRFSNGLVPSDIIASKFGVKKLLPAYLDPKLQLEDLLTGVSFASGGAGYDPLTSELAVNNYV</sequence>
<keyword evidence="2" id="KW-0812">Transmembrane</keyword>
<feature type="transmembrane region" description="Helical" evidence="2">
    <location>
        <begin position="9"/>
        <end position="28"/>
    </location>
</feature>
<keyword evidence="2" id="KW-1133">Transmembrane helix</keyword>
<organism evidence="3 4">
    <name type="scientific">Trifolium medium</name>
    <dbReference type="NCBI Taxonomy" id="97028"/>
    <lineage>
        <taxon>Eukaryota</taxon>
        <taxon>Viridiplantae</taxon>
        <taxon>Streptophyta</taxon>
        <taxon>Embryophyta</taxon>
        <taxon>Tracheophyta</taxon>
        <taxon>Spermatophyta</taxon>
        <taxon>Magnoliopsida</taxon>
        <taxon>eudicotyledons</taxon>
        <taxon>Gunneridae</taxon>
        <taxon>Pentapetalae</taxon>
        <taxon>rosids</taxon>
        <taxon>fabids</taxon>
        <taxon>Fabales</taxon>
        <taxon>Fabaceae</taxon>
        <taxon>Papilionoideae</taxon>
        <taxon>50 kb inversion clade</taxon>
        <taxon>NPAAA clade</taxon>
        <taxon>Hologalegina</taxon>
        <taxon>IRL clade</taxon>
        <taxon>Trifolieae</taxon>
        <taxon>Trifolium</taxon>
    </lineage>
</organism>
<dbReference type="InterPro" id="IPR036514">
    <property type="entry name" value="SGNH_hydro_sf"/>
</dbReference>
<evidence type="ECO:0000313" key="3">
    <source>
        <dbReference type="EMBL" id="MCI02670.1"/>
    </source>
</evidence>
<dbReference type="InterPro" id="IPR050592">
    <property type="entry name" value="GDSL_lipolytic_enzyme"/>
</dbReference>
<evidence type="ECO:0000256" key="2">
    <source>
        <dbReference type="SAM" id="Phobius"/>
    </source>
</evidence>
<proteinExistence type="inferred from homology"/>
<dbReference type="AlphaFoldDB" id="A0A392NTW8"/>
<keyword evidence="4" id="KW-1185">Reference proteome</keyword>
<dbReference type="InterPro" id="IPR001087">
    <property type="entry name" value="GDSL"/>
</dbReference>
<evidence type="ECO:0000313" key="4">
    <source>
        <dbReference type="Proteomes" id="UP000265520"/>
    </source>
</evidence>
<dbReference type="EMBL" id="LXQA010049833">
    <property type="protein sequence ID" value="MCI02670.1"/>
    <property type="molecule type" value="Genomic_DNA"/>
</dbReference>
<protein>
    <submittedName>
        <fullName evidence="3">GDSL esterase/lipase EXL3-like</fullName>
    </submittedName>
</protein>
<dbReference type="Proteomes" id="UP000265520">
    <property type="component" value="Unassembled WGS sequence"/>
</dbReference>
<comment type="caution">
    <text evidence="3">The sequence shown here is derived from an EMBL/GenBank/DDBJ whole genome shotgun (WGS) entry which is preliminary data.</text>
</comment>
<name>A0A392NTW8_9FABA</name>
<dbReference type="Pfam" id="PF00657">
    <property type="entry name" value="Lipase_GDSL"/>
    <property type="match status" value="1"/>
</dbReference>
<comment type="similarity">
    <text evidence="1">Belongs to the 'GDSL' lipolytic enzyme family.</text>
</comment>
<dbReference type="PANTHER" id="PTHR45642:SF77">
    <property type="entry name" value="GDSL-LIKE LIPASE_ACYLHYDROLASE"/>
    <property type="match status" value="1"/>
</dbReference>
<evidence type="ECO:0000256" key="1">
    <source>
        <dbReference type="ARBA" id="ARBA00008668"/>
    </source>
</evidence>
<reference evidence="3 4" key="1">
    <citation type="journal article" date="2018" name="Front. Plant Sci.">
        <title>Red Clover (Trifolium pratense) and Zigzag Clover (T. medium) - A Picture of Genomic Similarities and Differences.</title>
        <authorList>
            <person name="Dluhosova J."/>
            <person name="Istvanek J."/>
            <person name="Nedelnik J."/>
            <person name="Repkova J."/>
        </authorList>
    </citation>
    <scope>NUCLEOTIDE SEQUENCE [LARGE SCALE GENOMIC DNA]</scope>
    <source>
        <strain evidence="4">cv. 10/8</strain>
        <tissue evidence="3">Leaf</tissue>
    </source>
</reference>
<accession>A0A392NTW8</accession>
<dbReference type="GO" id="GO:0005576">
    <property type="term" value="C:extracellular region"/>
    <property type="evidence" value="ECO:0007669"/>
    <property type="project" value="TreeGrafter"/>
</dbReference>
<keyword evidence="2" id="KW-0472">Membrane</keyword>
<dbReference type="PANTHER" id="PTHR45642">
    <property type="entry name" value="GDSL ESTERASE/LIPASE EXL3"/>
    <property type="match status" value="1"/>
</dbReference>
<dbReference type="Gene3D" id="3.40.50.1110">
    <property type="entry name" value="SGNH hydrolase"/>
    <property type="match status" value="1"/>
</dbReference>
<dbReference type="GO" id="GO:0016788">
    <property type="term" value="F:hydrolase activity, acting on ester bonds"/>
    <property type="evidence" value="ECO:0007669"/>
    <property type="project" value="InterPro"/>
</dbReference>